<name>A0AA48WII4_9BURK</name>
<dbReference type="Gene3D" id="3.40.630.30">
    <property type="match status" value="1"/>
</dbReference>
<dbReference type="PANTHER" id="PTHR43610">
    <property type="entry name" value="BLL6696 PROTEIN"/>
    <property type="match status" value="1"/>
</dbReference>
<dbReference type="EMBL" id="CP065053">
    <property type="protein sequence ID" value="QPI53385.1"/>
    <property type="molecule type" value="Genomic_DNA"/>
</dbReference>
<evidence type="ECO:0000313" key="2">
    <source>
        <dbReference type="EMBL" id="QPI53385.1"/>
    </source>
</evidence>
<accession>A0AA48WII4</accession>
<dbReference type="Pfam" id="PF13302">
    <property type="entry name" value="Acetyltransf_3"/>
    <property type="match status" value="1"/>
</dbReference>
<dbReference type="InterPro" id="IPR016181">
    <property type="entry name" value="Acyl_CoA_acyltransferase"/>
</dbReference>
<feature type="domain" description="N-acetyltransferase" evidence="1">
    <location>
        <begin position="6"/>
        <end position="135"/>
    </location>
</feature>
<reference evidence="2 3" key="1">
    <citation type="submission" date="2020-11" db="EMBL/GenBank/DDBJ databases">
        <authorList>
            <person name="Sun Q."/>
        </authorList>
    </citation>
    <scope>NUCLEOTIDE SEQUENCE [LARGE SCALE GENOMIC DNA]</scope>
    <source>
        <strain evidence="2 3">P8398</strain>
    </source>
</reference>
<organism evidence="2 3">
    <name type="scientific">Massilia antarctica</name>
    <dbReference type="NCBI Taxonomy" id="2765360"/>
    <lineage>
        <taxon>Bacteria</taxon>
        <taxon>Pseudomonadati</taxon>
        <taxon>Pseudomonadota</taxon>
        <taxon>Betaproteobacteria</taxon>
        <taxon>Burkholderiales</taxon>
        <taxon>Oxalobacteraceae</taxon>
        <taxon>Telluria group</taxon>
        <taxon>Massilia</taxon>
    </lineage>
</organism>
<protein>
    <submittedName>
        <fullName evidence="2">GNAT family N-acetyltransferase</fullName>
    </submittedName>
</protein>
<sequence length="175" mass="19992">MEFDTLDALFAVAQDAEIWRLTSVDYSVRENFYPNFTAALKGREAGKTYPFLIYHTGSARIIGTTRFLEICPEDRKLEIGVTWLASQYWGTGANAECKYLLLEYCFDTLKANRVQFRAKSDNMRSRRALEKIGATFEGILRKDKIEPGGNARDTAFFSILNDEWPELKPTLAARL</sequence>
<evidence type="ECO:0000313" key="3">
    <source>
        <dbReference type="Proteomes" id="UP000662888"/>
    </source>
</evidence>
<proteinExistence type="predicted"/>
<gene>
    <name evidence="2" type="ORF">IV454_22510</name>
</gene>
<evidence type="ECO:0000259" key="1">
    <source>
        <dbReference type="Pfam" id="PF13302"/>
    </source>
</evidence>
<dbReference type="Proteomes" id="UP000662888">
    <property type="component" value="Chromosome"/>
</dbReference>
<dbReference type="PANTHER" id="PTHR43610:SF1">
    <property type="entry name" value="N-ACETYLTRANSFERASE DOMAIN-CONTAINING PROTEIN"/>
    <property type="match status" value="1"/>
</dbReference>
<dbReference type="SUPFAM" id="SSF55729">
    <property type="entry name" value="Acyl-CoA N-acyltransferases (Nat)"/>
    <property type="match status" value="1"/>
</dbReference>
<keyword evidence="3" id="KW-1185">Reference proteome</keyword>
<dbReference type="InterPro" id="IPR000182">
    <property type="entry name" value="GNAT_dom"/>
</dbReference>